<dbReference type="GO" id="GO:0005524">
    <property type="term" value="F:ATP binding"/>
    <property type="evidence" value="ECO:0007669"/>
    <property type="project" value="UniProtKB-KW"/>
</dbReference>
<protein>
    <submittedName>
        <fullName evidence="5">Abc transporter, atp-binding protein</fullName>
    </submittedName>
</protein>
<dbReference type="InterPro" id="IPR003593">
    <property type="entry name" value="AAA+_ATPase"/>
</dbReference>
<proteinExistence type="predicted"/>
<organism evidence="5">
    <name type="scientific">hydrocarbon metagenome</name>
    <dbReference type="NCBI Taxonomy" id="938273"/>
    <lineage>
        <taxon>unclassified sequences</taxon>
        <taxon>metagenomes</taxon>
        <taxon>ecological metagenomes</taxon>
    </lineage>
</organism>
<evidence type="ECO:0000313" key="5">
    <source>
        <dbReference type="EMBL" id="KUG28960.1"/>
    </source>
</evidence>
<dbReference type="EMBL" id="LNQE01000149">
    <property type="protein sequence ID" value="KUG28960.1"/>
    <property type="molecule type" value="Genomic_DNA"/>
</dbReference>
<dbReference type="InterPro" id="IPR003439">
    <property type="entry name" value="ABC_transporter-like_ATP-bd"/>
</dbReference>
<dbReference type="SMART" id="SM00382">
    <property type="entry name" value="AAA"/>
    <property type="match status" value="2"/>
</dbReference>
<dbReference type="GO" id="GO:0016887">
    <property type="term" value="F:ATP hydrolysis activity"/>
    <property type="evidence" value="ECO:0007669"/>
    <property type="project" value="InterPro"/>
</dbReference>
<comment type="caution">
    <text evidence="5">The sequence shown here is derived from an EMBL/GenBank/DDBJ whole genome shotgun (WGS) entry which is preliminary data.</text>
</comment>
<evidence type="ECO:0000256" key="3">
    <source>
        <dbReference type="SAM" id="MobiDB-lite"/>
    </source>
</evidence>
<feature type="domain" description="ABC transporter" evidence="4">
    <location>
        <begin position="21"/>
        <end position="264"/>
    </location>
</feature>
<dbReference type="InterPro" id="IPR027417">
    <property type="entry name" value="P-loop_NTPase"/>
</dbReference>
<evidence type="ECO:0000256" key="2">
    <source>
        <dbReference type="ARBA" id="ARBA00022840"/>
    </source>
</evidence>
<name>A0A0W8G767_9ZZZZ</name>
<feature type="region of interest" description="Disordered" evidence="3">
    <location>
        <begin position="272"/>
        <end position="302"/>
    </location>
</feature>
<dbReference type="PROSITE" id="PS50893">
    <property type="entry name" value="ABC_TRANSPORTER_2"/>
    <property type="match status" value="2"/>
</dbReference>
<gene>
    <name evidence="5" type="ORF">ASZ90_001140</name>
</gene>
<accession>A0A0W8G767</accession>
<dbReference type="PANTHER" id="PTHR43158:SF2">
    <property type="entry name" value="SKFA PEPTIDE EXPORT ATP-BINDING PROTEIN SKFE"/>
    <property type="match status" value="1"/>
</dbReference>
<evidence type="ECO:0000256" key="1">
    <source>
        <dbReference type="ARBA" id="ARBA00022741"/>
    </source>
</evidence>
<keyword evidence="1" id="KW-0547">Nucleotide-binding</keyword>
<evidence type="ECO:0000259" key="4">
    <source>
        <dbReference type="PROSITE" id="PS50893"/>
    </source>
</evidence>
<dbReference type="AlphaFoldDB" id="A0A0W8G767"/>
<sequence length="534" mass="54948">MPQSCPLPPSSVPGPGVHPLVALDRASVSLGGRRILDAVTFRLFPGQAWAILGPNGAGKTTFMRLVRGDIPPDQDGAGRRRYVADSRDQSTPLGLRQRFGSVSRRDWDFWRGHEAPVTVFDAVCAGFFDSRLLHQPPTPGQRRRAGVVIEQAGLADLARVPMSALSEGQLRAALVARALAPWPLLLLLDEVVDGLDADNRSLALGAMAVAVASGAALLATAHRAEDVPPGVARAVVLEGGRIAACGALADVGFFGTAYGGVQPQAVSAGAAGAAAGGDAGPAEPVEPVASGTSGGSGAQAGCARPGGEPALVEIENADVFLAGKQVLAGVSWRIRPGEGWAVLGKNGAGKTTLLRLILGEIHPALGGSVRRPGLAASAGTDLRDIKTLVGFVSADLESAYPPATPVCDVVASGFFAGVGLYFPPSPQQAEAVRTTLETFDLADLAARPLGSLSTGQRRLVFLARAVVHGPRLLILDEPFSSLDAAARARAASAVQGIMARGAAVILVTHRARDILPGISRVLRLEQGRARESAA</sequence>
<dbReference type="PANTHER" id="PTHR43158">
    <property type="entry name" value="SKFA PEPTIDE EXPORT ATP-BINDING PROTEIN SKFE"/>
    <property type="match status" value="1"/>
</dbReference>
<feature type="domain" description="ABC transporter" evidence="4">
    <location>
        <begin position="312"/>
        <end position="534"/>
    </location>
</feature>
<dbReference type="SUPFAM" id="SSF52540">
    <property type="entry name" value="P-loop containing nucleoside triphosphate hydrolases"/>
    <property type="match status" value="2"/>
</dbReference>
<keyword evidence="2 5" id="KW-0067">ATP-binding</keyword>
<dbReference type="Gene3D" id="3.40.50.300">
    <property type="entry name" value="P-loop containing nucleotide triphosphate hydrolases"/>
    <property type="match status" value="2"/>
</dbReference>
<reference evidence="5" key="1">
    <citation type="journal article" date="2015" name="Proc. Natl. Acad. Sci. U.S.A.">
        <title>Networks of energetic and metabolic interactions define dynamics in microbial communities.</title>
        <authorList>
            <person name="Embree M."/>
            <person name="Liu J.K."/>
            <person name="Al-Bassam M.M."/>
            <person name="Zengler K."/>
        </authorList>
    </citation>
    <scope>NUCLEOTIDE SEQUENCE</scope>
</reference>
<dbReference type="Pfam" id="PF00005">
    <property type="entry name" value="ABC_tran"/>
    <property type="match status" value="2"/>
</dbReference>